<evidence type="ECO:0000256" key="9">
    <source>
        <dbReference type="ARBA" id="ARBA00023229"/>
    </source>
</evidence>
<feature type="binding site" evidence="11">
    <location>
        <position position="151"/>
    </location>
    <ligand>
        <name>Mg(2+)</name>
        <dbReference type="ChEBI" id="CHEBI:18420"/>
    </ligand>
</feature>
<feature type="binding site" evidence="11">
    <location>
        <position position="79"/>
    </location>
    <ligand>
        <name>thiamine diphosphate</name>
        <dbReference type="ChEBI" id="CHEBI:58937"/>
    </ligand>
</feature>
<evidence type="ECO:0000256" key="1">
    <source>
        <dbReference type="ARBA" id="ARBA00004980"/>
    </source>
</evidence>
<organism evidence="13 14">
    <name type="scientific">Roseibium album</name>
    <dbReference type="NCBI Taxonomy" id="311410"/>
    <lineage>
        <taxon>Bacteria</taxon>
        <taxon>Pseudomonadati</taxon>
        <taxon>Pseudomonadota</taxon>
        <taxon>Alphaproteobacteria</taxon>
        <taxon>Hyphomicrobiales</taxon>
        <taxon>Stappiaceae</taxon>
        <taxon>Roseibium</taxon>
    </lineage>
</organism>
<feature type="binding site" evidence="11">
    <location>
        <begin position="120"/>
        <end position="122"/>
    </location>
    <ligand>
        <name>thiamine diphosphate</name>
        <dbReference type="ChEBI" id="CHEBI:58937"/>
    </ligand>
</feature>
<feature type="binding site" evidence="11">
    <location>
        <position position="371"/>
    </location>
    <ligand>
        <name>thiamine diphosphate</name>
        <dbReference type="ChEBI" id="CHEBI:58937"/>
    </ligand>
</feature>
<sequence>MSSKPNTPLLDKVRSPKDLRTLEETDLQQLAEELRSETIDAVSITGGHLGAGLGVVELTVALHYVFNTPEDRIIWDVGHQCYPHKILTERRDRIRTLRQGNGLSGFTKRAESEYDPFGAAHSSTSISAGLGMAAGRDLKGEDNNVIAVIGDGAMSAGMAYEAMNNAGHLGSRLIVILNDNDMSIAPPVGAMSAYLARLVSGPTYQTLRDAAKNIVKNLPKPVFEKAARAEEYARGFWTGGTMFEELGFYYVGPVDGHNLEHLLPVLKNVRDTHHGPILIHAVTQKGKGYGPAEGARDKYHGVAKFDVITGKQSKPKANAPSYTNVFATSLIKEAEADEKVVAITAAMPDGTGLNLFGEAFPKRTYDVGIAEQHAVTFAAGMATEGFKPFAAIYSTFLQRAYDQVIHDVAIQGLPVRFPIDRAGLVGADGPTHAGAFDTAFLSCLPGFVVMAAADEVELRHMVATAVAYDEGPISFRYPRGEGVGLDMPERGSVLDIGKGVIRREGTKVALLSFGGRMNECLEAADELDAAGLSTTVADARFAKPLDMDLIRRLAREHEVLVTIEEGSVGGFGSHVLTNLAEEGLLDNGLKVRTLALPDLYLDHDKPDTMYARAGLNCEGIMKAVFTALGTERLSAPQRA</sequence>
<keyword evidence="8 11" id="KW-0786">Thiamine pyrophosphate</keyword>
<reference evidence="14" key="1">
    <citation type="submission" date="2015-07" db="EMBL/GenBank/DDBJ databases">
        <authorList>
            <person name="Rodrigo-Torres Lidia"/>
            <person name="Arahal R.David."/>
        </authorList>
    </citation>
    <scope>NUCLEOTIDE SEQUENCE [LARGE SCALE GENOMIC DNA]</scope>
    <source>
        <strain evidence="14">CECT 5096</strain>
    </source>
</reference>
<dbReference type="GO" id="GO:0000287">
    <property type="term" value="F:magnesium ion binding"/>
    <property type="evidence" value="ECO:0007669"/>
    <property type="project" value="UniProtKB-UniRule"/>
</dbReference>
<dbReference type="Proteomes" id="UP000049983">
    <property type="component" value="Unassembled WGS sequence"/>
</dbReference>
<feature type="binding site" evidence="11">
    <location>
        <position position="180"/>
    </location>
    <ligand>
        <name>Mg(2+)</name>
        <dbReference type="ChEBI" id="CHEBI:18420"/>
    </ligand>
</feature>
<comment type="cofactor">
    <cofactor evidence="11">
        <name>Mg(2+)</name>
        <dbReference type="ChEBI" id="CHEBI:18420"/>
    </cofactor>
    <text evidence="11">Binds 1 Mg(2+) ion per subunit.</text>
</comment>
<dbReference type="SUPFAM" id="SSF52518">
    <property type="entry name" value="Thiamin diphosphate-binding fold (THDP-binding)"/>
    <property type="match status" value="2"/>
</dbReference>
<evidence type="ECO:0000256" key="4">
    <source>
        <dbReference type="ARBA" id="ARBA00022679"/>
    </source>
</evidence>
<dbReference type="InterPro" id="IPR009014">
    <property type="entry name" value="Transketo_C/PFOR_II"/>
</dbReference>
<evidence type="ECO:0000256" key="6">
    <source>
        <dbReference type="ARBA" id="ARBA00022842"/>
    </source>
</evidence>
<keyword evidence="6 11" id="KW-0460">Magnesium</keyword>
<name>A0A0M6ZEJ1_9HYPH</name>
<keyword evidence="14" id="KW-1185">Reference proteome</keyword>
<keyword evidence="9 11" id="KW-0414">Isoprene biosynthesis</keyword>
<evidence type="ECO:0000256" key="2">
    <source>
        <dbReference type="ARBA" id="ARBA00011081"/>
    </source>
</evidence>
<evidence type="ECO:0000259" key="12">
    <source>
        <dbReference type="SMART" id="SM00861"/>
    </source>
</evidence>
<dbReference type="InterPro" id="IPR005477">
    <property type="entry name" value="Dxylulose-5-P_synthase"/>
</dbReference>
<keyword evidence="4 11" id="KW-0808">Transferase</keyword>
<dbReference type="GO" id="GO:0019288">
    <property type="term" value="P:isopentenyl diphosphate biosynthetic process, methylerythritol 4-phosphate pathway"/>
    <property type="evidence" value="ECO:0007669"/>
    <property type="project" value="UniProtKB-ARBA"/>
</dbReference>
<dbReference type="GO" id="GO:0008661">
    <property type="term" value="F:1-deoxy-D-xylulose-5-phosphate synthase activity"/>
    <property type="evidence" value="ECO:0007669"/>
    <property type="project" value="UniProtKB-UniRule"/>
</dbReference>
<comment type="cofactor">
    <cofactor evidence="11">
        <name>thiamine diphosphate</name>
        <dbReference type="ChEBI" id="CHEBI:58937"/>
    </cofactor>
    <text evidence="11">Binds 1 thiamine pyrophosphate per subunit.</text>
</comment>
<comment type="function">
    <text evidence="10 11">Catalyzes the acyloin condensation reaction between C atoms 2 and 3 of pyruvate and glyceraldehyde 3-phosphate to yield 1-deoxy-D-xylulose-5-phosphate (DXP).</text>
</comment>
<comment type="catalytic activity">
    <reaction evidence="11">
        <text>D-glyceraldehyde 3-phosphate + pyruvate + H(+) = 1-deoxy-D-xylulose 5-phosphate + CO2</text>
        <dbReference type="Rhea" id="RHEA:12605"/>
        <dbReference type="ChEBI" id="CHEBI:15361"/>
        <dbReference type="ChEBI" id="CHEBI:15378"/>
        <dbReference type="ChEBI" id="CHEBI:16526"/>
        <dbReference type="ChEBI" id="CHEBI:57792"/>
        <dbReference type="ChEBI" id="CHEBI:59776"/>
        <dbReference type="EC" id="2.2.1.7"/>
    </reaction>
</comment>
<dbReference type="FunFam" id="3.40.50.970:FF:000005">
    <property type="entry name" value="1-deoxy-D-xylulose-5-phosphate synthase"/>
    <property type="match status" value="1"/>
</dbReference>
<dbReference type="PANTHER" id="PTHR43322:SF5">
    <property type="entry name" value="1-DEOXY-D-XYLULOSE-5-PHOSPHATE SYNTHASE, CHLOROPLASTIC"/>
    <property type="match status" value="1"/>
</dbReference>
<evidence type="ECO:0000313" key="13">
    <source>
        <dbReference type="EMBL" id="CTQ72942.1"/>
    </source>
</evidence>
<evidence type="ECO:0000313" key="14">
    <source>
        <dbReference type="Proteomes" id="UP000049983"/>
    </source>
</evidence>
<comment type="subunit">
    <text evidence="3 11">Homodimer.</text>
</comment>
<feature type="binding site" evidence="11">
    <location>
        <position position="180"/>
    </location>
    <ligand>
        <name>thiamine diphosphate</name>
        <dbReference type="ChEBI" id="CHEBI:58937"/>
    </ligand>
</feature>
<dbReference type="SMART" id="SM00861">
    <property type="entry name" value="Transket_pyr"/>
    <property type="match status" value="1"/>
</dbReference>
<dbReference type="PROSITE" id="PS00801">
    <property type="entry name" value="TRANSKETOLASE_1"/>
    <property type="match status" value="1"/>
</dbReference>
<evidence type="ECO:0000256" key="10">
    <source>
        <dbReference type="ARBA" id="ARBA00055605"/>
    </source>
</evidence>
<dbReference type="RefSeq" id="WP_055111339.1">
    <property type="nucleotide sequence ID" value="NZ_CXWA01000006.1"/>
</dbReference>
<dbReference type="SUPFAM" id="SSF52922">
    <property type="entry name" value="TK C-terminal domain-like"/>
    <property type="match status" value="1"/>
</dbReference>
<evidence type="ECO:0000256" key="11">
    <source>
        <dbReference type="HAMAP-Rule" id="MF_00315"/>
    </source>
</evidence>
<dbReference type="OrthoDB" id="9803371at2"/>
<evidence type="ECO:0000256" key="5">
    <source>
        <dbReference type="ARBA" id="ARBA00022723"/>
    </source>
</evidence>
<dbReference type="STRING" id="311410.LA5095_00322"/>
<dbReference type="HAMAP" id="MF_00315">
    <property type="entry name" value="DXP_synth"/>
    <property type="match status" value="1"/>
</dbReference>
<protein>
    <recommendedName>
        <fullName evidence="11">1-deoxy-D-xylulose-5-phosphate synthase</fullName>
        <ecNumber evidence="11">2.2.1.7</ecNumber>
    </recommendedName>
    <alternativeName>
        <fullName evidence="11">1-deoxyxylulose-5-phosphate synthase</fullName>
        <shortName evidence="11">DXP synthase</shortName>
        <shortName evidence="11">DXPS</shortName>
    </alternativeName>
</protein>
<dbReference type="Pfam" id="PF02779">
    <property type="entry name" value="Transket_pyr"/>
    <property type="match status" value="1"/>
</dbReference>
<feature type="binding site" evidence="11">
    <location>
        <position position="289"/>
    </location>
    <ligand>
        <name>thiamine diphosphate</name>
        <dbReference type="ChEBI" id="CHEBI:58937"/>
    </ligand>
</feature>
<gene>
    <name evidence="13" type="primary">dxs_2</name>
    <name evidence="11" type="synonym">dxs</name>
    <name evidence="13" type="ORF">LA5096_03463</name>
</gene>
<dbReference type="PROSITE" id="PS00802">
    <property type="entry name" value="TRANSKETOLASE_2"/>
    <property type="match status" value="1"/>
</dbReference>
<dbReference type="NCBIfam" id="TIGR00204">
    <property type="entry name" value="dxs"/>
    <property type="match status" value="1"/>
</dbReference>
<dbReference type="EC" id="2.2.1.7" evidence="11"/>
<dbReference type="Gene3D" id="3.40.50.970">
    <property type="match status" value="2"/>
</dbReference>
<feature type="binding site" evidence="11">
    <location>
        <begin position="152"/>
        <end position="153"/>
    </location>
    <ligand>
        <name>thiamine diphosphate</name>
        <dbReference type="ChEBI" id="CHEBI:58937"/>
    </ligand>
</feature>
<dbReference type="GO" id="GO:0009228">
    <property type="term" value="P:thiamine biosynthetic process"/>
    <property type="evidence" value="ECO:0007669"/>
    <property type="project" value="UniProtKB-UniRule"/>
</dbReference>
<dbReference type="InterPro" id="IPR049557">
    <property type="entry name" value="Transketolase_CS"/>
</dbReference>
<comment type="pathway">
    <text evidence="1 11">Metabolic intermediate biosynthesis; 1-deoxy-D-xylulose 5-phosphate biosynthesis; 1-deoxy-D-xylulose 5-phosphate from D-glyceraldehyde 3-phosphate and pyruvate: step 1/1.</text>
</comment>
<accession>A0A0M6ZEJ1</accession>
<dbReference type="GO" id="GO:0030976">
    <property type="term" value="F:thiamine pyrophosphate binding"/>
    <property type="evidence" value="ECO:0007669"/>
    <property type="project" value="UniProtKB-UniRule"/>
</dbReference>
<dbReference type="AlphaFoldDB" id="A0A0M6ZEJ1"/>
<evidence type="ECO:0000256" key="3">
    <source>
        <dbReference type="ARBA" id="ARBA00011738"/>
    </source>
</evidence>
<evidence type="ECO:0000256" key="8">
    <source>
        <dbReference type="ARBA" id="ARBA00023052"/>
    </source>
</evidence>
<dbReference type="CDD" id="cd02007">
    <property type="entry name" value="TPP_DXS"/>
    <property type="match status" value="1"/>
</dbReference>
<keyword evidence="5 11" id="KW-0479">Metal-binding</keyword>
<dbReference type="EMBL" id="CXWC01000011">
    <property type="protein sequence ID" value="CTQ72942.1"/>
    <property type="molecule type" value="Genomic_DNA"/>
</dbReference>
<proteinExistence type="inferred from homology"/>
<dbReference type="UniPathway" id="UPA00064">
    <property type="reaction ID" value="UER00091"/>
</dbReference>
<dbReference type="GO" id="GO:0016114">
    <property type="term" value="P:terpenoid biosynthetic process"/>
    <property type="evidence" value="ECO:0007669"/>
    <property type="project" value="UniProtKB-UniRule"/>
</dbReference>
<dbReference type="InterPro" id="IPR033248">
    <property type="entry name" value="Transketolase_C"/>
</dbReference>
<dbReference type="InterPro" id="IPR005475">
    <property type="entry name" value="Transketolase-like_Pyr-bd"/>
</dbReference>
<dbReference type="Pfam" id="PF13292">
    <property type="entry name" value="DXP_synthase_N"/>
    <property type="match status" value="1"/>
</dbReference>
<dbReference type="FunFam" id="3.40.50.920:FF:000002">
    <property type="entry name" value="1-deoxy-D-xylulose-5-phosphate synthase"/>
    <property type="match status" value="1"/>
</dbReference>
<keyword evidence="7 11" id="KW-0784">Thiamine biosynthesis</keyword>
<dbReference type="Pfam" id="PF02780">
    <property type="entry name" value="Transketolase_C"/>
    <property type="match status" value="1"/>
</dbReference>
<evidence type="ECO:0000256" key="7">
    <source>
        <dbReference type="ARBA" id="ARBA00022977"/>
    </source>
</evidence>
<dbReference type="InterPro" id="IPR020826">
    <property type="entry name" value="Transketolase_BS"/>
</dbReference>
<dbReference type="Gene3D" id="3.40.50.920">
    <property type="match status" value="1"/>
</dbReference>
<feature type="domain" description="Transketolase-like pyrimidine-binding" evidence="12">
    <location>
        <begin position="320"/>
        <end position="485"/>
    </location>
</feature>
<dbReference type="NCBIfam" id="NF003933">
    <property type="entry name" value="PRK05444.2-2"/>
    <property type="match status" value="1"/>
</dbReference>
<dbReference type="GeneID" id="97670806"/>
<dbReference type="PANTHER" id="PTHR43322">
    <property type="entry name" value="1-D-DEOXYXYLULOSE 5-PHOSPHATE SYNTHASE-RELATED"/>
    <property type="match status" value="1"/>
</dbReference>
<dbReference type="CDD" id="cd07033">
    <property type="entry name" value="TPP_PYR_DXS_TK_like"/>
    <property type="match status" value="1"/>
</dbReference>
<dbReference type="InterPro" id="IPR029061">
    <property type="entry name" value="THDP-binding"/>
</dbReference>
<comment type="similarity">
    <text evidence="2 11">Belongs to the transketolase family. DXPS subfamily.</text>
</comment>